<comment type="subcellular location">
    <subcellularLocation>
        <location evidence="1">Membrane</location>
    </subcellularLocation>
</comment>
<gene>
    <name evidence="7" type="ORF">SAMN02745724_04394</name>
</gene>
<evidence type="ECO:0000256" key="5">
    <source>
        <dbReference type="SAM" id="Phobius"/>
    </source>
</evidence>
<keyword evidence="2 5" id="KW-0812">Transmembrane</keyword>
<feature type="transmembrane region" description="Helical" evidence="5">
    <location>
        <begin position="107"/>
        <end position="130"/>
    </location>
</feature>
<dbReference type="InterPro" id="IPR023408">
    <property type="entry name" value="MscS_beta-dom_sf"/>
</dbReference>
<evidence type="ECO:0000256" key="1">
    <source>
        <dbReference type="ARBA" id="ARBA00004370"/>
    </source>
</evidence>
<dbReference type="GO" id="GO:0071470">
    <property type="term" value="P:cellular response to osmotic stress"/>
    <property type="evidence" value="ECO:0007669"/>
    <property type="project" value="InterPro"/>
</dbReference>
<dbReference type="InterPro" id="IPR030192">
    <property type="entry name" value="YbdG"/>
</dbReference>
<dbReference type="Pfam" id="PF00924">
    <property type="entry name" value="MS_channel_2nd"/>
    <property type="match status" value="1"/>
</dbReference>
<feature type="transmembrane region" description="Helical" evidence="5">
    <location>
        <begin position="142"/>
        <end position="164"/>
    </location>
</feature>
<keyword evidence="3 5" id="KW-1133">Transmembrane helix</keyword>
<sequence length="395" mass="44484">MSPLQTLILSWLDNMPEANFVSAMLAVISGICLLVIVYLLANRFILPTLQKVALYFSPKTIRPLGHLINKLDRRLSILFSVIVFLTSFHFIYPVTEILASLFKSGGQIVLVIYAGLIFSSVVSIAGAIYNQLSFSKDVPIQGLIQVIKLITFIIVAILVFSVMINKTPTYILSGFGALAAVLLLVFKDTILGFVASIQIAANRLVTYGDWIEVKRFGADGEVEELGLNTVKVRNWDNTITTIPTYALISDSFKNWRGMAESGGRRIKRSLNIDMLSIKIVSESLQNRLIKNETLQAFLLKNVSPLEGQTNIGLFRQYAEFYLKQHVSLNQSLTLMVRELQPTQYGLPLEFYCFSQDKRWIPYEHLQGDIIDHFLAMLPVFDLRPYQSISGEFKAI</sequence>
<evidence type="ECO:0000256" key="2">
    <source>
        <dbReference type="ARBA" id="ARBA00022692"/>
    </source>
</evidence>
<dbReference type="GO" id="GO:0008381">
    <property type="term" value="F:mechanosensitive monoatomic ion channel activity"/>
    <property type="evidence" value="ECO:0007669"/>
    <property type="project" value="InterPro"/>
</dbReference>
<keyword evidence="4 5" id="KW-0472">Membrane</keyword>
<reference evidence="7 8" key="1">
    <citation type="submission" date="2016-10" db="EMBL/GenBank/DDBJ databases">
        <authorList>
            <person name="de Groot N.N."/>
        </authorList>
    </citation>
    <scope>NUCLEOTIDE SEQUENCE [LARGE SCALE GENOMIC DNA]</scope>
    <source>
        <strain evidence="7 8">DSM 6059</strain>
    </source>
</reference>
<feature type="transmembrane region" description="Helical" evidence="5">
    <location>
        <begin position="20"/>
        <end position="41"/>
    </location>
</feature>
<dbReference type="STRING" id="1123010.SAMN02745724_04394"/>
<feature type="domain" description="Mechanosensitive ion channel MscS" evidence="6">
    <location>
        <begin position="188"/>
        <end position="256"/>
    </location>
</feature>
<name>A0A1I1RZF5_9GAMM</name>
<proteinExistence type="predicted"/>
<dbReference type="InterPro" id="IPR010920">
    <property type="entry name" value="LSM_dom_sf"/>
</dbReference>
<protein>
    <submittedName>
        <fullName evidence="7">Miniconductance mechanosensitive channel</fullName>
    </submittedName>
</protein>
<dbReference type="PANTHER" id="PTHR30414">
    <property type="entry name" value="MINICONDUCTANCE MECHANOSENSITIVE CHANNEL YBDG"/>
    <property type="match status" value="1"/>
</dbReference>
<dbReference type="Proteomes" id="UP000198862">
    <property type="component" value="Unassembled WGS sequence"/>
</dbReference>
<evidence type="ECO:0000259" key="6">
    <source>
        <dbReference type="Pfam" id="PF00924"/>
    </source>
</evidence>
<dbReference type="SUPFAM" id="SSF50182">
    <property type="entry name" value="Sm-like ribonucleoproteins"/>
    <property type="match status" value="1"/>
</dbReference>
<evidence type="ECO:0000313" key="7">
    <source>
        <dbReference type="EMBL" id="SFD39694.1"/>
    </source>
</evidence>
<evidence type="ECO:0000256" key="3">
    <source>
        <dbReference type="ARBA" id="ARBA00022989"/>
    </source>
</evidence>
<dbReference type="AlphaFoldDB" id="A0A1I1RZF5"/>
<accession>A0A1I1RZF5</accession>
<feature type="transmembrane region" description="Helical" evidence="5">
    <location>
        <begin position="75"/>
        <end position="95"/>
    </location>
</feature>
<feature type="transmembrane region" description="Helical" evidence="5">
    <location>
        <begin position="170"/>
        <end position="186"/>
    </location>
</feature>
<dbReference type="Gene3D" id="2.30.30.60">
    <property type="match status" value="1"/>
</dbReference>
<organism evidence="7 8">
    <name type="scientific">Pseudoalteromonas denitrificans DSM 6059</name>
    <dbReference type="NCBI Taxonomy" id="1123010"/>
    <lineage>
        <taxon>Bacteria</taxon>
        <taxon>Pseudomonadati</taxon>
        <taxon>Pseudomonadota</taxon>
        <taxon>Gammaproteobacteria</taxon>
        <taxon>Alteromonadales</taxon>
        <taxon>Pseudoalteromonadaceae</taxon>
        <taxon>Pseudoalteromonas</taxon>
    </lineage>
</organism>
<dbReference type="PANTHER" id="PTHR30414:SF0">
    <property type="entry name" value="MINICONDUCTANCE MECHANOSENSITIVE CHANNEL YBDG"/>
    <property type="match status" value="1"/>
</dbReference>
<dbReference type="EMBL" id="FOLO01000054">
    <property type="protein sequence ID" value="SFD39694.1"/>
    <property type="molecule type" value="Genomic_DNA"/>
</dbReference>
<evidence type="ECO:0000313" key="8">
    <source>
        <dbReference type="Proteomes" id="UP000198862"/>
    </source>
</evidence>
<evidence type="ECO:0000256" key="4">
    <source>
        <dbReference type="ARBA" id="ARBA00023136"/>
    </source>
</evidence>
<dbReference type="InterPro" id="IPR006685">
    <property type="entry name" value="MscS_channel_2nd"/>
</dbReference>
<dbReference type="GO" id="GO:0005886">
    <property type="term" value="C:plasma membrane"/>
    <property type="evidence" value="ECO:0007669"/>
    <property type="project" value="TreeGrafter"/>
</dbReference>
<keyword evidence="8" id="KW-1185">Reference proteome</keyword>